<gene>
    <name evidence="2" type="ORF">UFOPK3174_01002</name>
</gene>
<evidence type="ECO:0000256" key="1">
    <source>
        <dbReference type="SAM" id="MobiDB-lite"/>
    </source>
</evidence>
<proteinExistence type="predicted"/>
<feature type="compositionally biased region" description="Polar residues" evidence="1">
    <location>
        <begin position="172"/>
        <end position="192"/>
    </location>
</feature>
<dbReference type="EMBL" id="CAFABH010000015">
    <property type="protein sequence ID" value="CAB4830256.1"/>
    <property type="molecule type" value="Genomic_DNA"/>
</dbReference>
<accession>A0A6J7ABD4</accession>
<protein>
    <submittedName>
        <fullName evidence="2">Unannotated protein</fullName>
    </submittedName>
</protein>
<organism evidence="2">
    <name type="scientific">freshwater metagenome</name>
    <dbReference type="NCBI Taxonomy" id="449393"/>
    <lineage>
        <taxon>unclassified sequences</taxon>
        <taxon>metagenomes</taxon>
        <taxon>ecological metagenomes</taxon>
    </lineage>
</organism>
<dbReference type="AlphaFoldDB" id="A0A6J7ABD4"/>
<reference evidence="2" key="1">
    <citation type="submission" date="2020-05" db="EMBL/GenBank/DDBJ databases">
        <authorList>
            <person name="Chiriac C."/>
            <person name="Salcher M."/>
            <person name="Ghai R."/>
            <person name="Kavagutti S V."/>
        </authorList>
    </citation>
    <scope>NUCLEOTIDE SEQUENCE</scope>
</reference>
<name>A0A6J7ABD4_9ZZZZ</name>
<sequence>MTGPRRAILSKSNYQSILSYQRKSSMSPRVRMAMRLYGNGSMTQKEAAQAAGLHKVYVANLVNKSPLVANFIDKIQGELDEQAVDMGKVIKAAGRKAIENIYLTMEHGDNPALKLKAAIDLADRSPETSKIQRVQVEAFTLGSADVELLAQAMAEGRTAQEQFALEVRNGFDRTNQSPEPQTLLSDVVSPSK</sequence>
<evidence type="ECO:0000313" key="2">
    <source>
        <dbReference type="EMBL" id="CAB4830256.1"/>
    </source>
</evidence>
<feature type="region of interest" description="Disordered" evidence="1">
    <location>
        <begin position="171"/>
        <end position="192"/>
    </location>
</feature>